<dbReference type="EMBL" id="JBHPON010000001">
    <property type="protein sequence ID" value="MFC6034428.1"/>
    <property type="molecule type" value="Genomic_DNA"/>
</dbReference>
<name>A0ABW1KVF0_9PROT</name>
<evidence type="ECO:0000313" key="3">
    <source>
        <dbReference type="Proteomes" id="UP001596116"/>
    </source>
</evidence>
<reference evidence="2 3" key="1">
    <citation type="submission" date="2024-09" db="EMBL/GenBank/DDBJ databases">
        <authorList>
            <person name="Zhang Z.-H."/>
        </authorList>
    </citation>
    <scope>NUCLEOTIDE SEQUENCE [LARGE SCALE GENOMIC DNA]</scope>
    <source>
        <strain evidence="2 3">HHTR114</strain>
    </source>
</reference>
<protein>
    <submittedName>
        <fullName evidence="2">Uncharacterized protein</fullName>
    </submittedName>
</protein>
<gene>
    <name evidence="2" type="ORF">ACFMB1_02670</name>
</gene>
<dbReference type="RefSeq" id="WP_379880252.1">
    <property type="nucleotide sequence ID" value="NZ_JBHPON010000001.1"/>
</dbReference>
<feature type="region of interest" description="Disordered" evidence="1">
    <location>
        <begin position="1"/>
        <end position="29"/>
    </location>
</feature>
<accession>A0ABW1KVF0</accession>
<evidence type="ECO:0000256" key="1">
    <source>
        <dbReference type="SAM" id="MobiDB-lite"/>
    </source>
</evidence>
<dbReference type="Proteomes" id="UP001596116">
    <property type="component" value="Unassembled WGS sequence"/>
</dbReference>
<organism evidence="2 3">
    <name type="scientific">Hyphococcus aureus</name>
    <dbReference type="NCBI Taxonomy" id="2666033"/>
    <lineage>
        <taxon>Bacteria</taxon>
        <taxon>Pseudomonadati</taxon>
        <taxon>Pseudomonadota</taxon>
        <taxon>Alphaproteobacteria</taxon>
        <taxon>Parvularculales</taxon>
        <taxon>Parvularculaceae</taxon>
        <taxon>Hyphococcus</taxon>
    </lineage>
</organism>
<sequence>MSEQKPEPKKKREEQEERNERDIGKSINDGVSSADILQCSNCGKRYFRGQAHSC</sequence>
<keyword evidence="3" id="KW-1185">Reference proteome</keyword>
<feature type="compositionally biased region" description="Basic and acidic residues" evidence="1">
    <location>
        <begin position="1"/>
        <end position="24"/>
    </location>
</feature>
<comment type="caution">
    <text evidence="2">The sequence shown here is derived from an EMBL/GenBank/DDBJ whole genome shotgun (WGS) entry which is preliminary data.</text>
</comment>
<proteinExistence type="predicted"/>
<evidence type="ECO:0000313" key="2">
    <source>
        <dbReference type="EMBL" id="MFC6034428.1"/>
    </source>
</evidence>